<keyword evidence="5" id="KW-1185">Reference proteome</keyword>
<dbReference type="GO" id="GO:0031418">
    <property type="term" value="F:L-ascorbic acid binding"/>
    <property type="evidence" value="ECO:0007669"/>
    <property type="project" value="UniProtKB-KW"/>
</dbReference>
<gene>
    <name evidence="4" type="ORF">GPUH_LOCUS19571</name>
</gene>
<evidence type="ECO:0000313" key="5">
    <source>
        <dbReference type="Proteomes" id="UP000271098"/>
    </source>
</evidence>
<dbReference type="WBParaSite" id="GPUH_0001959601-mRNA-1">
    <property type="protein sequence ID" value="GPUH_0001959601-mRNA-1"/>
    <property type="gene ID" value="GPUH_0001959601"/>
</dbReference>
<reference evidence="6" key="1">
    <citation type="submission" date="2016-06" db="UniProtKB">
        <authorList>
            <consortium name="WormBaseParasite"/>
        </authorList>
    </citation>
    <scope>IDENTIFICATION</scope>
</reference>
<dbReference type="OrthoDB" id="420380at2759"/>
<organism evidence="6">
    <name type="scientific">Gongylonema pulchrum</name>
    <dbReference type="NCBI Taxonomy" id="637853"/>
    <lineage>
        <taxon>Eukaryota</taxon>
        <taxon>Metazoa</taxon>
        <taxon>Ecdysozoa</taxon>
        <taxon>Nematoda</taxon>
        <taxon>Chromadorea</taxon>
        <taxon>Rhabditida</taxon>
        <taxon>Spirurina</taxon>
        <taxon>Spiruromorpha</taxon>
        <taxon>Spiruroidea</taxon>
        <taxon>Gongylonematidae</taxon>
        <taxon>Gongylonema</taxon>
    </lineage>
</organism>
<reference evidence="4 5" key="2">
    <citation type="submission" date="2018-11" db="EMBL/GenBank/DDBJ databases">
        <authorList>
            <consortium name="Pathogen Informatics"/>
        </authorList>
    </citation>
    <scope>NUCLEOTIDE SEQUENCE [LARGE SCALE GENOMIC DNA]</scope>
</reference>
<name>A0A183EF30_9BILA</name>
<dbReference type="GO" id="GO:0005783">
    <property type="term" value="C:endoplasmic reticulum"/>
    <property type="evidence" value="ECO:0007669"/>
    <property type="project" value="TreeGrafter"/>
</dbReference>
<evidence type="ECO:0000313" key="4">
    <source>
        <dbReference type="EMBL" id="VDN34107.1"/>
    </source>
</evidence>
<evidence type="ECO:0000256" key="3">
    <source>
        <dbReference type="ARBA" id="ARBA00023004"/>
    </source>
</evidence>
<keyword evidence="3" id="KW-0408">Iron</keyword>
<keyword evidence="1" id="KW-0479">Metal-binding</keyword>
<accession>A0A183EF30</accession>
<dbReference type="EMBL" id="UYRT01088763">
    <property type="protein sequence ID" value="VDN34107.1"/>
    <property type="molecule type" value="Genomic_DNA"/>
</dbReference>
<dbReference type="GO" id="GO:0004656">
    <property type="term" value="F:procollagen-proline 4-dioxygenase activity"/>
    <property type="evidence" value="ECO:0007669"/>
    <property type="project" value="TreeGrafter"/>
</dbReference>
<dbReference type="InterPro" id="IPR045054">
    <property type="entry name" value="P4HA-like"/>
</dbReference>
<evidence type="ECO:0000256" key="1">
    <source>
        <dbReference type="ARBA" id="ARBA00022723"/>
    </source>
</evidence>
<dbReference type="AlphaFoldDB" id="A0A183EF30"/>
<dbReference type="PANTHER" id="PTHR10869">
    <property type="entry name" value="PROLYL 4-HYDROXYLASE ALPHA SUBUNIT"/>
    <property type="match status" value="1"/>
</dbReference>
<dbReference type="Proteomes" id="UP000271098">
    <property type="component" value="Unassembled WGS sequence"/>
</dbReference>
<proteinExistence type="predicted"/>
<evidence type="ECO:0000313" key="6">
    <source>
        <dbReference type="WBParaSite" id="GPUH_0001959601-mRNA-1"/>
    </source>
</evidence>
<dbReference type="PANTHER" id="PTHR10869:SF244">
    <property type="entry name" value="PROLYL 4-HYDROXYLASE SUBUNIT ALPHA-2"/>
    <property type="match status" value="1"/>
</dbReference>
<dbReference type="Gene3D" id="2.60.120.620">
    <property type="entry name" value="q2cbj1_9rhob like domain"/>
    <property type="match status" value="1"/>
</dbReference>
<dbReference type="GO" id="GO:0046872">
    <property type="term" value="F:metal ion binding"/>
    <property type="evidence" value="ECO:0007669"/>
    <property type="project" value="UniProtKB-KW"/>
</dbReference>
<evidence type="ECO:0000256" key="2">
    <source>
        <dbReference type="ARBA" id="ARBA00022896"/>
    </source>
</evidence>
<sequence>MTQPQLGGATVFTEVRTTVMPSKMREGDMRTRHAACPVLTGIKWVANKWIHEKGQEFRRPCALRPSMEERFVGDVGGPEPRYHWNIRA</sequence>
<keyword evidence="2" id="KW-0847">Vitamin C</keyword>
<protein>
    <submittedName>
        <fullName evidence="6">Fe2OG dioxygenase domain-containing protein</fullName>
    </submittedName>
</protein>